<feature type="domain" description="Thioredoxin" evidence="2">
    <location>
        <begin position="35"/>
        <end position="163"/>
    </location>
</feature>
<gene>
    <name evidence="3" type="ORF">TeGR_g2841</name>
</gene>
<dbReference type="InterPro" id="IPR036249">
    <property type="entry name" value="Thioredoxin-like_sf"/>
</dbReference>
<feature type="region of interest" description="Disordered" evidence="1">
    <location>
        <begin position="1"/>
        <end position="43"/>
    </location>
</feature>
<dbReference type="Proteomes" id="UP001165060">
    <property type="component" value="Unassembled WGS sequence"/>
</dbReference>
<keyword evidence="4" id="KW-1185">Reference proteome</keyword>
<accession>A0ABQ6MAA8</accession>
<dbReference type="InterPro" id="IPR013766">
    <property type="entry name" value="Thioredoxin_domain"/>
</dbReference>
<proteinExistence type="predicted"/>
<name>A0ABQ6MAA8_9STRA</name>
<evidence type="ECO:0000313" key="4">
    <source>
        <dbReference type="Proteomes" id="UP001165060"/>
    </source>
</evidence>
<comment type="caution">
    <text evidence="3">The sequence shown here is derived from an EMBL/GenBank/DDBJ whole genome shotgun (WGS) entry which is preliminary data.</text>
</comment>
<dbReference type="SUPFAM" id="SSF52833">
    <property type="entry name" value="Thioredoxin-like"/>
    <property type="match status" value="1"/>
</dbReference>
<dbReference type="EMBL" id="BRYB01000094">
    <property type="protein sequence ID" value="GMI22588.1"/>
    <property type="molecule type" value="Genomic_DNA"/>
</dbReference>
<evidence type="ECO:0000313" key="3">
    <source>
        <dbReference type="EMBL" id="GMI22588.1"/>
    </source>
</evidence>
<dbReference type="PROSITE" id="PS51352">
    <property type="entry name" value="THIOREDOXIN_2"/>
    <property type="match status" value="1"/>
</dbReference>
<evidence type="ECO:0000259" key="2">
    <source>
        <dbReference type="PROSITE" id="PS51352"/>
    </source>
</evidence>
<evidence type="ECO:0000256" key="1">
    <source>
        <dbReference type="SAM" id="MobiDB-lite"/>
    </source>
</evidence>
<sequence length="253" mass="27639">MIASSTKAFRRASGKAANRASESLRKPTPADGEEAAPSEVAPSEVAPSLLQRALSFESFRPPPPLLYTVTYWFRGTWCPACRAQVAELNSLGPSLRQAGIEVVCATAEPGGDDAVKERLKLHGAPTGAKFKKWKVAVRSDPYHELFREDVEYTTERFAWKESGQYSLVQPELVVVDANTGKLLKSSCWSWAKIQLKAGAAPDDAAIISSPSFVGVQEEGAPETMMRPKMKDLQAAIEERRQVKIGPAYAIECK</sequence>
<reference evidence="3 4" key="1">
    <citation type="journal article" date="2023" name="Commun. Biol.">
        <title>Genome analysis of Parmales, the sister group of diatoms, reveals the evolutionary specialization of diatoms from phago-mixotrophs to photoautotrophs.</title>
        <authorList>
            <person name="Ban H."/>
            <person name="Sato S."/>
            <person name="Yoshikawa S."/>
            <person name="Yamada K."/>
            <person name="Nakamura Y."/>
            <person name="Ichinomiya M."/>
            <person name="Sato N."/>
            <person name="Blanc-Mathieu R."/>
            <person name="Endo H."/>
            <person name="Kuwata A."/>
            <person name="Ogata H."/>
        </authorList>
    </citation>
    <scope>NUCLEOTIDE SEQUENCE [LARGE SCALE GENOMIC DNA]</scope>
</reference>
<organism evidence="3 4">
    <name type="scientific">Tetraparma gracilis</name>
    <dbReference type="NCBI Taxonomy" id="2962635"/>
    <lineage>
        <taxon>Eukaryota</taxon>
        <taxon>Sar</taxon>
        <taxon>Stramenopiles</taxon>
        <taxon>Ochrophyta</taxon>
        <taxon>Bolidophyceae</taxon>
        <taxon>Parmales</taxon>
        <taxon>Triparmaceae</taxon>
        <taxon>Tetraparma</taxon>
    </lineage>
</organism>
<protein>
    <recommendedName>
        <fullName evidence="2">Thioredoxin domain-containing protein</fullName>
    </recommendedName>
</protein>
<dbReference type="Gene3D" id="3.40.30.10">
    <property type="entry name" value="Glutaredoxin"/>
    <property type="match status" value="1"/>
</dbReference>